<dbReference type="InterPro" id="IPR036679">
    <property type="entry name" value="FlgN-like_sf"/>
</dbReference>
<gene>
    <name evidence="2" type="ORF">FYJ84_02330</name>
</gene>
<evidence type="ECO:0000256" key="1">
    <source>
        <dbReference type="ARBA" id="ARBA00022795"/>
    </source>
</evidence>
<comment type="caution">
    <text evidence="2">The sequence shown here is derived from an EMBL/GenBank/DDBJ whole genome shotgun (WGS) entry which is preliminary data.</text>
</comment>
<keyword evidence="2" id="KW-0282">Flagellum</keyword>
<organism evidence="2 3">
    <name type="scientific">Anaerovibrio slackiae</name>
    <dbReference type="NCBI Taxonomy" id="2652309"/>
    <lineage>
        <taxon>Bacteria</taxon>
        <taxon>Bacillati</taxon>
        <taxon>Bacillota</taxon>
        <taxon>Negativicutes</taxon>
        <taxon>Selenomonadales</taxon>
        <taxon>Selenomonadaceae</taxon>
        <taxon>Anaerovibrio</taxon>
    </lineage>
</organism>
<keyword evidence="2" id="KW-0969">Cilium</keyword>
<keyword evidence="2" id="KW-0966">Cell projection</keyword>
<dbReference type="Gene3D" id="1.20.58.300">
    <property type="entry name" value="FlgN-like"/>
    <property type="match status" value="1"/>
</dbReference>
<dbReference type="GO" id="GO:0044780">
    <property type="term" value="P:bacterial-type flagellum assembly"/>
    <property type="evidence" value="ECO:0007669"/>
    <property type="project" value="InterPro"/>
</dbReference>
<dbReference type="Pfam" id="PF05130">
    <property type="entry name" value="FlgN"/>
    <property type="match status" value="1"/>
</dbReference>
<keyword evidence="1" id="KW-1005">Bacterial flagellum biogenesis</keyword>
<evidence type="ECO:0000313" key="3">
    <source>
        <dbReference type="Proteomes" id="UP000433181"/>
    </source>
</evidence>
<dbReference type="AlphaFoldDB" id="A0A6I2UDA9"/>
<reference evidence="2 3" key="1">
    <citation type="submission" date="2019-08" db="EMBL/GenBank/DDBJ databases">
        <title>In-depth cultivation of the pig gut microbiome towards novel bacterial diversity and tailored functional studies.</title>
        <authorList>
            <person name="Wylensek D."/>
            <person name="Hitch T.C.A."/>
            <person name="Clavel T."/>
        </authorList>
    </citation>
    <scope>NUCLEOTIDE SEQUENCE [LARGE SCALE GENOMIC DNA]</scope>
    <source>
        <strain evidence="2 3">WCA-693-APC-5D-A</strain>
    </source>
</reference>
<proteinExistence type="predicted"/>
<evidence type="ECO:0000313" key="2">
    <source>
        <dbReference type="EMBL" id="MSU07825.1"/>
    </source>
</evidence>
<dbReference type="GeneID" id="96777744"/>
<dbReference type="InterPro" id="IPR007809">
    <property type="entry name" value="FlgN-like"/>
</dbReference>
<protein>
    <submittedName>
        <fullName evidence="2">Flagellar protein FlgN</fullName>
    </submittedName>
</protein>
<dbReference type="Proteomes" id="UP000433181">
    <property type="component" value="Unassembled WGS sequence"/>
</dbReference>
<sequence length="161" mass="18484">MWQELARILAVLITQYQKLKQLNEEKHGILVLVKMQELEKLVRQEEDVIKVINQTEKQRQELLARMAAGGVRVTPDMRMDSVWSQCPERQQRETLYKLHKMLGKLVAEVQEASANNEILISSALDAINFRLNQLGGSMVEPAYGSRGQEQVSHVKNFDLEV</sequence>
<keyword evidence="3" id="KW-1185">Reference proteome</keyword>
<dbReference type="EMBL" id="VUNR01000003">
    <property type="protein sequence ID" value="MSU07825.1"/>
    <property type="molecule type" value="Genomic_DNA"/>
</dbReference>
<name>A0A6I2UDA9_9FIRM</name>
<dbReference type="RefSeq" id="WP_154405737.1">
    <property type="nucleotide sequence ID" value="NZ_JAQXJM010000064.1"/>
</dbReference>
<accession>A0A6I2UDA9</accession>
<dbReference type="SUPFAM" id="SSF140566">
    <property type="entry name" value="FlgN-like"/>
    <property type="match status" value="1"/>
</dbReference>